<protein>
    <submittedName>
        <fullName evidence="1">Uncharacterized protein</fullName>
    </submittedName>
</protein>
<evidence type="ECO:0000313" key="2">
    <source>
        <dbReference type="Proteomes" id="UP000007813"/>
    </source>
</evidence>
<reference evidence="1 2" key="1">
    <citation type="journal article" date="2012" name="J. Bacteriol.">
        <title>Draft Genome Sequence of the Extremely Halophilic Archaeon Halogranum salarium B-1T.</title>
        <authorList>
            <person name="Kim K.K."/>
            <person name="Lee K.C."/>
            <person name="Lee J.S."/>
        </authorList>
    </citation>
    <scope>NUCLEOTIDE SEQUENCE [LARGE SCALE GENOMIC DNA]</scope>
    <source>
        <strain evidence="1 2">B-1</strain>
    </source>
</reference>
<sequence length="135" mass="14524">MTTRRSVLRSLGLVSVGLLAGCSAIDSDPKPGSLLVVNNDGVDHTLRLDITRSSDEDATRQETVRIGAGEWGLRNKLITDPGTYEITVTVGESDETTATTVEVTQGENGKRLGGENLEVYIDRDGTLRATARTYD</sequence>
<comment type="caution">
    <text evidence="1">The sequence shown here is derived from an EMBL/GenBank/DDBJ whole genome shotgun (WGS) entry which is preliminary data.</text>
</comment>
<accession>J3EXF0</accession>
<dbReference type="RefSeq" id="WP_009366994.1">
    <property type="nucleotide sequence ID" value="NZ_ALJD01000004.1"/>
</dbReference>
<dbReference type="PROSITE" id="PS51257">
    <property type="entry name" value="PROKAR_LIPOPROTEIN"/>
    <property type="match status" value="1"/>
</dbReference>
<proteinExistence type="predicted"/>
<dbReference type="AlphaFoldDB" id="J3EXF0"/>
<dbReference type="OrthoDB" id="307225at2157"/>
<organism evidence="1 2">
    <name type="scientific">Halogranum salarium B-1</name>
    <dbReference type="NCBI Taxonomy" id="1210908"/>
    <lineage>
        <taxon>Archaea</taxon>
        <taxon>Methanobacteriati</taxon>
        <taxon>Methanobacteriota</taxon>
        <taxon>Stenosarchaea group</taxon>
        <taxon>Halobacteria</taxon>
        <taxon>Halobacteriales</taxon>
        <taxon>Haloferacaceae</taxon>
    </lineage>
</organism>
<dbReference type="Proteomes" id="UP000007813">
    <property type="component" value="Unassembled WGS sequence"/>
</dbReference>
<dbReference type="EMBL" id="ALJD01000004">
    <property type="protein sequence ID" value="EJN59757.1"/>
    <property type="molecule type" value="Genomic_DNA"/>
</dbReference>
<gene>
    <name evidence="1" type="ORF">HSB1_19150</name>
</gene>
<name>J3EXF0_9EURY</name>
<evidence type="ECO:0000313" key="1">
    <source>
        <dbReference type="EMBL" id="EJN59757.1"/>
    </source>
</evidence>